<keyword evidence="6" id="KW-0119">Carbohydrate metabolism</keyword>
<dbReference type="PANTHER" id="PTHR11177">
    <property type="entry name" value="CHITINASE"/>
    <property type="match status" value="1"/>
</dbReference>
<keyword evidence="7 9" id="KW-0326">Glycosidase</keyword>
<dbReference type="InterPro" id="IPR036573">
    <property type="entry name" value="CBM_sf_5/12"/>
</dbReference>
<evidence type="ECO:0000256" key="8">
    <source>
        <dbReference type="ARBA" id="ARBA00023326"/>
    </source>
</evidence>
<dbReference type="GO" id="GO:0006032">
    <property type="term" value="P:chitin catabolic process"/>
    <property type="evidence" value="ECO:0007669"/>
    <property type="project" value="UniProtKB-KW"/>
</dbReference>
<dbReference type="SMART" id="SM00495">
    <property type="entry name" value="ChtBD3"/>
    <property type="match status" value="2"/>
</dbReference>
<feature type="compositionally biased region" description="Low complexity" evidence="10">
    <location>
        <begin position="489"/>
        <end position="501"/>
    </location>
</feature>
<comment type="similarity">
    <text evidence="2">Belongs to the glycosyl hydrolase 18 family. Chitinase class II subfamily.</text>
</comment>
<dbReference type="SUPFAM" id="SSF49265">
    <property type="entry name" value="Fibronectin type III"/>
    <property type="match status" value="3"/>
</dbReference>
<dbReference type="Pfam" id="PF00704">
    <property type="entry name" value="Glyco_hydro_18"/>
    <property type="match status" value="1"/>
</dbReference>
<evidence type="ECO:0000256" key="3">
    <source>
        <dbReference type="ARBA" id="ARBA00012729"/>
    </source>
</evidence>
<dbReference type="SUPFAM" id="SSF51055">
    <property type="entry name" value="Carbohydrate binding domain"/>
    <property type="match status" value="2"/>
</dbReference>
<dbReference type="GO" id="GO:0000272">
    <property type="term" value="P:polysaccharide catabolic process"/>
    <property type="evidence" value="ECO:0007669"/>
    <property type="project" value="UniProtKB-KW"/>
</dbReference>
<dbReference type="PROSITE" id="PS01095">
    <property type="entry name" value="GH18_1"/>
    <property type="match status" value="1"/>
</dbReference>
<keyword evidence="11" id="KW-0732">Signal</keyword>
<feature type="domain" description="GH18" evidence="13">
    <location>
        <begin position="49"/>
        <end position="489"/>
    </location>
</feature>
<feature type="domain" description="Fibronectin type-III" evidence="12">
    <location>
        <begin position="741"/>
        <end position="826"/>
    </location>
</feature>
<feature type="region of interest" description="Disordered" evidence="10">
    <location>
        <begin position="489"/>
        <end position="511"/>
    </location>
</feature>
<evidence type="ECO:0000256" key="11">
    <source>
        <dbReference type="SAM" id="SignalP"/>
    </source>
</evidence>
<evidence type="ECO:0000313" key="14">
    <source>
        <dbReference type="EMBL" id="GAF07877.1"/>
    </source>
</evidence>
<proteinExistence type="inferred from homology"/>
<dbReference type="EC" id="3.2.1.14" evidence="3"/>
<keyword evidence="15" id="KW-1185">Reference proteome</keyword>
<evidence type="ECO:0000256" key="10">
    <source>
        <dbReference type="SAM" id="MobiDB-lite"/>
    </source>
</evidence>
<dbReference type="PROSITE" id="PS50853">
    <property type="entry name" value="FN3"/>
    <property type="match status" value="5"/>
</dbReference>
<dbReference type="Pfam" id="PF00041">
    <property type="entry name" value="fn3"/>
    <property type="match status" value="5"/>
</dbReference>
<dbReference type="GO" id="GO:0005576">
    <property type="term" value="C:extracellular region"/>
    <property type="evidence" value="ECO:0007669"/>
    <property type="project" value="InterPro"/>
</dbReference>
<dbReference type="PANTHER" id="PTHR11177:SF317">
    <property type="entry name" value="CHITINASE 12-RELATED"/>
    <property type="match status" value="1"/>
</dbReference>
<name>W7YHE5_9BACL</name>
<dbReference type="PROSITE" id="PS51910">
    <property type="entry name" value="GH18_2"/>
    <property type="match status" value="1"/>
</dbReference>
<dbReference type="CDD" id="cd12214">
    <property type="entry name" value="ChiA1_BD"/>
    <property type="match status" value="2"/>
</dbReference>
<dbReference type="CDD" id="cd06548">
    <property type="entry name" value="GH18_chitinase"/>
    <property type="match status" value="1"/>
</dbReference>
<evidence type="ECO:0000256" key="4">
    <source>
        <dbReference type="ARBA" id="ARBA00022801"/>
    </source>
</evidence>
<evidence type="ECO:0000259" key="13">
    <source>
        <dbReference type="PROSITE" id="PS51910"/>
    </source>
</evidence>
<dbReference type="InterPro" id="IPR003961">
    <property type="entry name" value="FN3_dom"/>
</dbReference>
<dbReference type="Pfam" id="PF02839">
    <property type="entry name" value="CBM_5_12"/>
    <property type="match status" value="2"/>
</dbReference>
<dbReference type="SMART" id="SM00060">
    <property type="entry name" value="FN3"/>
    <property type="match status" value="5"/>
</dbReference>
<dbReference type="eggNOG" id="COG3325">
    <property type="taxonomic scope" value="Bacteria"/>
</dbReference>
<feature type="domain" description="Fibronectin type-III" evidence="12">
    <location>
        <begin position="595"/>
        <end position="680"/>
    </location>
</feature>
<dbReference type="Gene3D" id="3.10.50.10">
    <property type="match status" value="1"/>
</dbReference>
<dbReference type="Gene3D" id="2.10.10.20">
    <property type="entry name" value="Carbohydrate-binding module superfamily 5/12"/>
    <property type="match status" value="2"/>
</dbReference>
<dbReference type="InterPro" id="IPR001579">
    <property type="entry name" value="Glyco_hydro_18_chit_AS"/>
</dbReference>
<keyword evidence="5" id="KW-0146">Chitin degradation</keyword>
<gene>
    <name evidence="14" type="ORF">JCM16418_1909</name>
</gene>
<dbReference type="Gene3D" id="2.60.40.10">
    <property type="entry name" value="Immunoglobulins"/>
    <property type="match status" value="5"/>
</dbReference>
<dbReference type="SUPFAM" id="SSF51445">
    <property type="entry name" value="(Trans)glycosidases"/>
    <property type="match status" value="1"/>
</dbReference>
<dbReference type="InterPro" id="IPR001223">
    <property type="entry name" value="Glyco_hydro18_cat"/>
</dbReference>
<accession>W7YHE5</accession>
<evidence type="ECO:0000313" key="15">
    <source>
        <dbReference type="Proteomes" id="UP000019364"/>
    </source>
</evidence>
<dbReference type="FunFam" id="3.20.20.80:FF:000153">
    <property type="entry name" value="Chitinase A1"/>
    <property type="match status" value="1"/>
</dbReference>
<dbReference type="InterPro" id="IPR013783">
    <property type="entry name" value="Ig-like_fold"/>
</dbReference>
<dbReference type="GO" id="GO:0008843">
    <property type="term" value="F:endochitinase activity"/>
    <property type="evidence" value="ECO:0007669"/>
    <property type="project" value="UniProtKB-EC"/>
</dbReference>
<dbReference type="GO" id="GO:0008061">
    <property type="term" value="F:chitin binding"/>
    <property type="evidence" value="ECO:0007669"/>
    <property type="project" value="InterPro"/>
</dbReference>
<dbReference type="InterPro" id="IPR017853">
    <property type="entry name" value="GH"/>
</dbReference>
<dbReference type="EMBL" id="BAVZ01000004">
    <property type="protein sequence ID" value="GAF07877.1"/>
    <property type="molecule type" value="Genomic_DNA"/>
</dbReference>
<dbReference type="InterPro" id="IPR011583">
    <property type="entry name" value="Chitinase_II/V-like_cat"/>
</dbReference>
<dbReference type="Gene3D" id="3.20.20.80">
    <property type="entry name" value="Glycosidases"/>
    <property type="match status" value="1"/>
</dbReference>
<comment type="caution">
    <text evidence="14">The sequence shown here is derived from an EMBL/GenBank/DDBJ whole genome shotgun (WGS) entry which is preliminary data.</text>
</comment>
<feature type="domain" description="Fibronectin type-III" evidence="12">
    <location>
        <begin position="833"/>
        <end position="920"/>
    </location>
</feature>
<evidence type="ECO:0000256" key="6">
    <source>
        <dbReference type="ARBA" id="ARBA00023277"/>
    </source>
</evidence>
<protein>
    <recommendedName>
        <fullName evidence="3">chitinase</fullName>
        <ecNumber evidence="3">3.2.1.14</ecNumber>
    </recommendedName>
</protein>
<evidence type="ECO:0000259" key="12">
    <source>
        <dbReference type="PROSITE" id="PS50853"/>
    </source>
</evidence>
<feature type="signal peptide" evidence="11">
    <location>
        <begin position="1"/>
        <end position="25"/>
    </location>
</feature>
<dbReference type="eggNOG" id="COG4733">
    <property type="taxonomic scope" value="Bacteria"/>
</dbReference>
<evidence type="ECO:0000256" key="1">
    <source>
        <dbReference type="ARBA" id="ARBA00000822"/>
    </source>
</evidence>
<dbReference type="SUPFAM" id="SSF54556">
    <property type="entry name" value="Chitinase insertion domain"/>
    <property type="match status" value="1"/>
</dbReference>
<feature type="domain" description="Fibronectin type-III" evidence="12">
    <location>
        <begin position="499"/>
        <end position="586"/>
    </location>
</feature>
<dbReference type="CDD" id="cd00063">
    <property type="entry name" value="FN3"/>
    <property type="match status" value="5"/>
</dbReference>
<dbReference type="InterPro" id="IPR003610">
    <property type="entry name" value="CBM5/12"/>
</dbReference>
<sequence>MRINRMMKAVIFTLLGLLISFAPFFQGNGTSSTASAAATTAAIAGNGNYKVVGYFPSWGIYGRNYNVSNIDVTKVTHINYAFADICWNGIHGNPSTDSGNPNKVTWPCTTAGIPLQSGTVPNGALVLGDPDADALRPTPGGPTTGCWADAACGNFGALRNLKAQNPQLKTILSVGGWTWSNRFSDTAATDVTRKVFAKSTVDALRAYGFDGVDLDWEYPNVEAIPGNSYSPADKQNYTLLLQEVRNQLDAAGAQDGKHYILTIASGASQRFVDNTELAKIAQILDWINIMTYDFHGGSFEDTTSHNTGLYADAKDPYLANNFTVDGAIQAYQKAGVPMNKLVLGLEFMARSWKNCPPGPNGDGQFQTCAADASSTYKWSPVGTWDDAKSGNTGVFDYGDIAANYVGKNGYTRYWNSTAKVPYLYNPTTKIFISYDDVESIGYKTDYIKNKYLGGAMFWEFSSDCRVSPKFSCTGPKLLDKVVNDLNTGTPPTDTIAPTAPTNLTSPSHTDKKVTLSWNPSTDNVGINSYEIYQGSTLVKSVNGATTTALVSGFTGNNTYTFTVKAKDPAGNLSAASNAITVVTSPPIVDNQPPSVPGNLVSTAKTKTSVTLSWDASTDNDDVSVYDIYQNGALVKSTANLTDTVSSLTAGTTYTFYVKAKDLSGNASAASTSITVTTQADPNYPVWQPSTAYAVGTYVTYNGKLYKCTYAHTSLVGWEPSASPTLWQLQAAPPQDTQAPTAPTNLAVSAQTANSATLTWTAASDNLGVTGYDVYQGNALVGNVTGTSYTATGLTGGAAYSFTVKAKDAAGNVSAASNVANVTLAAADTTVPTIPGNVAVSAKTATTATLTWSASTDNVGVTGYDVYKGNTLVTSVSGSTLTATVSGLTPSTAYTFTVKAKDAAGNVSAASNAATITTDAPSTDTTPPSAPAGLAAASKTQTSVTLAWSASTDNVAVTGYDVYNGTNLVTSVSGSTLTTVVNGLTANTAYSFTVVAKDAAGNASVASNALSVTTDSPAPVAPAWVANKAYVKGDLVTYSGKVYKCAQPHTSLAGWEPTNVPALWTVQP</sequence>
<evidence type="ECO:0000256" key="2">
    <source>
        <dbReference type="ARBA" id="ARBA00009121"/>
    </source>
</evidence>
<dbReference type="AlphaFoldDB" id="W7YHE5"/>
<dbReference type="InterPro" id="IPR050314">
    <property type="entry name" value="Glycosyl_Hydrlase_18"/>
</dbReference>
<evidence type="ECO:0000256" key="7">
    <source>
        <dbReference type="ARBA" id="ARBA00023295"/>
    </source>
</evidence>
<dbReference type="STRING" id="1236976.JCM16418_1909"/>
<evidence type="ECO:0000256" key="9">
    <source>
        <dbReference type="RuleBase" id="RU000489"/>
    </source>
</evidence>
<comment type="catalytic activity">
    <reaction evidence="1">
        <text>Random endo-hydrolysis of N-acetyl-beta-D-glucosaminide (1-&gt;4)-beta-linkages in chitin and chitodextrins.</text>
        <dbReference type="EC" id="3.2.1.14"/>
    </reaction>
</comment>
<dbReference type="InterPro" id="IPR029070">
    <property type="entry name" value="Chitinase_insertion_sf"/>
</dbReference>
<reference evidence="14 15" key="1">
    <citation type="journal article" date="2014" name="Genome Announc.">
        <title>Draft Genome Sequence of Paenibacillus pini JCM 16418T, Isolated from the Rhizosphere of Pine Tree.</title>
        <authorList>
            <person name="Yuki M."/>
            <person name="Oshima K."/>
            <person name="Suda W."/>
            <person name="Oshida Y."/>
            <person name="Kitamura K."/>
            <person name="Iida Y."/>
            <person name="Hattori M."/>
            <person name="Ohkuma M."/>
        </authorList>
    </citation>
    <scope>NUCLEOTIDE SEQUENCE [LARGE SCALE GENOMIC DNA]</scope>
    <source>
        <strain evidence="14 15">JCM 16418</strain>
    </source>
</reference>
<dbReference type="Proteomes" id="UP000019364">
    <property type="component" value="Unassembled WGS sequence"/>
</dbReference>
<dbReference type="InterPro" id="IPR036116">
    <property type="entry name" value="FN3_sf"/>
</dbReference>
<keyword evidence="8" id="KW-0624">Polysaccharide degradation</keyword>
<evidence type="ECO:0000256" key="5">
    <source>
        <dbReference type="ARBA" id="ARBA00023024"/>
    </source>
</evidence>
<feature type="domain" description="Fibronectin type-III" evidence="12">
    <location>
        <begin position="926"/>
        <end position="1016"/>
    </location>
</feature>
<dbReference type="GO" id="GO:0030246">
    <property type="term" value="F:carbohydrate binding"/>
    <property type="evidence" value="ECO:0007669"/>
    <property type="project" value="InterPro"/>
</dbReference>
<dbReference type="SMART" id="SM00636">
    <property type="entry name" value="Glyco_18"/>
    <property type="match status" value="1"/>
</dbReference>
<keyword evidence="4 9" id="KW-0378">Hydrolase</keyword>
<feature type="chain" id="PRO_5039184973" description="chitinase" evidence="11">
    <location>
        <begin position="26"/>
        <end position="1067"/>
    </location>
</feature>
<organism evidence="14 15">
    <name type="scientific">Paenibacillus pini JCM 16418</name>
    <dbReference type="NCBI Taxonomy" id="1236976"/>
    <lineage>
        <taxon>Bacteria</taxon>
        <taxon>Bacillati</taxon>
        <taxon>Bacillota</taxon>
        <taxon>Bacilli</taxon>
        <taxon>Bacillales</taxon>
        <taxon>Paenibacillaceae</taxon>
        <taxon>Paenibacillus</taxon>
    </lineage>
</organism>